<dbReference type="Pfam" id="PF01226">
    <property type="entry name" value="Form_Nir_trans"/>
    <property type="match status" value="1"/>
</dbReference>
<dbReference type="RefSeq" id="WP_058755619.1">
    <property type="nucleotide sequence ID" value="NZ_LDTB01000026.1"/>
</dbReference>
<dbReference type="OrthoDB" id="261587at2"/>
<comment type="subcellular location">
    <subcellularLocation>
        <location evidence="1">Membrane</location>
        <topology evidence="1">Multi-pass membrane protein</topology>
    </subcellularLocation>
</comment>
<feature type="transmembrane region" description="Helical" evidence="5">
    <location>
        <begin position="121"/>
        <end position="148"/>
    </location>
</feature>
<feature type="transmembrane region" description="Helical" evidence="5">
    <location>
        <begin position="43"/>
        <end position="64"/>
    </location>
</feature>
<evidence type="ECO:0000256" key="5">
    <source>
        <dbReference type="SAM" id="Phobius"/>
    </source>
</evidence>
<dbReference type="EMBL" id="LDTB01000026">
    <property type="protein sequence ID" value="KTT72457.1"/>
    <property type="molecule type" value="Genomic_DNA"/>
</dbReference>
<dbReference type="GO" id="GO:0005886">
    <property type="term" value="C:plasma membrane"/>
    <property type="evidence" value="ECO:0007669"/>
    <property type="project" value="TreeGrafter"/>
</dbReference>
<name>A0A147I373_9SPHN</name>
<evidence type="ECO:0000313" key="7">
    <source>
        <dbReference type="Proteomes" id="UP000074310"/>
    </source>
</evidence>
<evidence type="ECO:0008006" key="8">
    <source>
        <dbReference type="Google" id="ProtNLM"/>
    </source>
</evidence>
<accession>A0A147I373</accession>
<dbReference type="Proteomes" id="UP000074310">
    <property type="component" value="Unassembled WGS sequence"/>
</dbReference>
<dbReference type="GO" id="GO:0015499">
    <property type="term" value="F:formate transmembrane transporter activity"/>
    <property type="evidence" value="ECO:0007669"/>
    <property type="project" value="TreeGrafter"/>
</dbReference>
<protein>
    <recommendedName>
        <fullName evidence="8">Transporter (Formate/nitrite transporter family protein)</fullName>
    </recommendedName>
</protein>
<organism evidence="6 7">
    <name type="scientific">Sphingomonas endophytica</name>
    <dbReference type="NCBI Taxonomy" id="869719"/>
    <lineage>
        <taxon>Bacteria</taxon>
        <taxon>Pseudomonadati</taxon>
        <taxon>Pseudomonadota</taxon>
        <taxon>Alphaproteobacteria</taxon>
        <taxon>Sphingomonadales</taxon>
        <taxon>Sphingomonadaceae</taxon>
        <taxon>Sphingomonas</taxon>
    </lineage>
</organism>
<sequence>MGEEQRVEEAEEAEERSAPAARVVHAAVIEQGEEELERPLSSLFWSGVAAGIAIMASVWVSGALHHHLPDTPWSEAVIALGYPFGFLIVILGRLQLFTEHTAVAVVPLVRRPSREGAWRLGRLWATVFVANMIGTAAIAALAVFGPVQSAEVLDGMLAVSRKLTERDAAATLLQAIPAGFLIASIAWIRSAIEGSGFSSVFAVTYAIALGGFAHVVAGAAEAFLLLWHGEVGIGWVAGSFVMPALAGNIIGGTGLFALLAHAQVKDEL</sequence>
<feature type="transmembrane region" description="Helical" evidence="5">
    <location>
        <begin position="200"/>
        <end position="227"/>
    </location>
</feature>
<comment type="caution">
    <text evidence="6">The sequence shown here is derived from an EMBL/GenBank/DDBJ whole genome shotgun (WGS) entry which is preliminary data.</text>
</comment>
<feature type="transmembrane region" description="Helical" evidence="5">
    <location>
        <begin position="168"/>
        <end position="188"/>
    </location>
</feature>
<evidence type="ECO:0000256" key="2">
    <source>
        <dbReference type="ARBA" id="ARBA00022692"/>
    </source>
</evidence>
<feature type="transmembrane region" description="Helical" evidence="5">
    <location>
        <begin position="233"/>
        <end position="260"/>
    </location>
</feature>
<evidence type="ECO:0000256" key="1">
    <source>
        <dbReference type="ARBA" id="ARBA00004141"/>
    </source>
</evidence>
<dbReference type="PANTHER" id="PTHR30520">
    <property type="entry name" value="FORMATE TRANSPORTER-RELATED"/>
    <property type="match status" value="1"/>
</dbReference>
<reference evidence="6 7" key="1">
    <citation type="journal article" date="2016" name="Front. Microbiol.">
        <title>Genomic Resource of Rice Seed Associated Bacteria.</title>
        <authorList>
            <person name="Midha S."/>
            <person name="Bansal K."/>
            <person name="Sharma S."/>
            <person name="Kumar N."/>
            <person name="Patil P.P."/>
            <person name="Chaudhry V."/>
            <person name="Patil P.B."/>
        </authorList>
    </citation>
    <scope>NUCLEOTIDE SEQUENCE [LARGE SCALE GENOMIC DNA]</scope>
    <source>
        <strain evidence="6 7">NS334</strain>
    </source>
</reference>
<dbReference type="AlphaFoldDB" id="A0A147I373"/>
<evidence type="ECO:0000256" key="3">
    <source>
        <dbReference type="ARBA" id="ARBA00022989"/>
    </source>
</evidence>
<dbReference type="InterPro" id="IPR023271">
    <property type="entry name" value="Aquaporin-like"/>
</dbReference>
<gene>
    <name evidence="6" type="ORF">NS334_08925</name>
</gene>
<evidence type="ECO:0000256" key="4">
    <source>
        <dbReference type="ARBA" id="ARBA00023136"/>
    </source>
</evidence>
<proteinExistence type="predicted"/>
<dbReference type="PANTHER" id="PTHR30520:SF2">
    <property type="entry name" value="INNER MEMBRANE PROTEIN YFDC"/>
    <property type="match status" value="1"/>
</dbReference>
<dbReference type="InterPro" id="IPR000292">
    <property type="entry name" value="For/NO2_transpt"/>
</dbReference>
<keyword evidence="3 5" id="KW-1133">Transmembrane helix</keyword>
<keyword evidence="2 5" id="KW-0812">Transmembrane</keyword>
<keyword evidence="7" id="KW-1185">Reference proteome</keyword>
<dbReference type="Gene3D" id="1.20.1080.10">
    <property type="entry name" value="Glycerol uptake facilitator protein"/>
    <property type="match status" value="1"/>
</dbReference>
<keyword evidence="4 5" id="KW-0472">Membrane</keyword>
<evidence type="ECO:0000313" key="6">
    <source>
        <dbReference type="EMBL" id="KTT72457.1"/>
    </source>
</evidence>
<dbReference type="PATRIC" id="fig|869719.3.peg.1476"/>